<evidence type="ECO:0000256" key="1">
    <source>
        <dbReference type="SAM" id="MobiDB-lite"/>
    </source>
</evidence>
<dbReference type="Proteomes" id="UP000289340">
    <property type="component" value="Chromosome 2"/>
</dbReference>
<dbReference type="AlphaFoldDB" id="A0A445LKE7"/>
<keyword evidence="4" id="KW-1185">Reference proteome</keyword>
<dbReference type="InterPro" id="IPR044241">
    <property type="entry name" value="TxlA/HCF164"/>
</dbReference>
<proteinExistence type="predicted"/>
<feature type="transmembrane region" description="Helical" evidence="2">
    <location>
        <begin position="84"/>
        <end position="103"/>
    </location>
</feature>
<organism evidence="3 4">
    <name type="scientific">Glycine soja</name>
    <name type="common">Wild soybean</name>
    <dbReference type="NCBI Taxonomy" id="3848"/>
    <lineage>
        <taxon>Eukaryota</taxon>
        <taxon>Viridiplantae</taxon>
        <taxon>Streptophyta</taxon>
        <taxon>Embryophyta</taxon>
        <taxon>Tracheophyta</taxon>
        <taxon>Spermatophyta</taxon>
        <taxon>Magnoliopsida</taxon>
        <taxon>eudicotyledons</taxon>
        <taxon>Gunneridae</taxon>
        <taxon>Pentapetalae</taxon>
        <taxon>rosids</taxon>
        <taxon>fabids</taxon>
        <taxon>Fabales</taxon>
        <taxon>Fabaceae</taxon>
        <taxon>Papilionoideae</taxon>
        <taxon>50 kb inversion clade</taxon>
        <taxon>NPAAA clade</taxon>
        <taxon>indigoferoid/millettioid clade</taxon>
        <taxon>Phaseoleae</taxon>
        <taxon>Glycine</taxon>
        <taxon>Glycine subgen. Soja</taxon>
    </lineage>
</organism>
<comment type="caution">
    <text evidence="3">The sequence shown here is derived from an EMBL/GenBank/DDBJ whole genome shotgun (WGS) entry which is preliminary data.</text>
</comment>
<dbReference type="PANTHER" id="PTHR47353">
    <property type="entry name" value="THIOREDOXIN-LIKE PROTEIN HCF164, CHLOROPLASTIC"/>
    <property type="match status" value="1"/>
</dbReference>
<dbReference type="GO" id="GO:0010190">
    <property type="term" value="P:cytochrome b6f complex assembly"/>
    <property type="evidence" value="ECO:0007669"/>
    <property type="project" value="TreeGrafter"/>
</dbReference>
<evidence type="ECO:0000313" key="3">
    <source>
        <dbReference type="EMBL" id="RZC23655.1"/>
    </source>
</evidence>
<dbReference type="GO" id="GO:0016671">
    <property type="term" value="F:oxidoreductase activity, acting on a sulfur group of donors, disulfide as acceptor"/>
    <property type="evidence" value="ECO:0007669"/>
    <property type="project" value="TreeGrafter"/>
</dbReference>
<reference evidence="3 4" key="1">
    <citation type="submission" date="2018-09" db="EMBL/GenBank/DDBJ databases">
        <title>A high-quality reference genome of wild soybean provides a powerful tool to mine soybean genomes.</title>
        <authorList>
            <person name="Xie M."/>
            <person name="Chung C.Y.L."/>
            <person name="Li M.-W."/>
            <person name="Wong F.-L."/>
            <person name="Chan T.-F."/>
            <person name="Lam H.-M."/>
        </authorList>
    </citation>
    <scope>NUCLEOTIDE SEQUENCE [LARGE SCALE GENOMIC DNA]</scope>
    <source>
        <strain evidence="4">cv. W05</strain>
        <tissue evidence="3">Hypocotyl of etiolated seedlings</tissue>
    </source>
</reference>
<gene>
    <name evidence="3" type="ORF">D0Y65_003123</name>
</gene>
<dbReference type="EMBL" id="QZWG01000002">
    <property type="protein sequence ID" value="RZC23655.1"/>
    <property type="molecule type" value="Genomic_DNA"/>
</dbReference>
<keyword evidence="2" id="KW-0472">Membrane</keyword>
<keyword evidence="2" id="KW-0812">Transmembrane</keyword>
<protein>
    <submittedName>
        <fullName evidence="3">Thioredoxin-like protein HCF164, chloroplastic</fullName>
    </submittedName>
</protein>
<dbReference type="PANTHER" id="PTHR47353:SF1">
    <property type="entry name" value="THIOREDOXIN-LIKE PROTEIN HCF164, CHLOROPLASTIC"/>
    <property type="match status" value="1"/>
</dbReference>
<evidence type="ECO:0000256" key="2">
    <source>
        <dbReference type="SAM" id="Phobius"/>
    </source>
</evidence>
<keyword evidence="2" id="KW-1133">Transmembrane helix</keyword>
<evidence type="ECO:0000313" key="4">
    <source>
        <dbReference type="Proteomes" id="UP000289340"/>
    </source>
</evidence>
<sequence>MACFSLNLSALHMFRPCVYIPQIVANPLQHQNRKIKILACQANQNLDQSSTTEKSVAELGNSKGTSSPNGVPPKFPSKDFKKKIAIVSFLGALGLLLSSRLHFFGVPMKDHCAHALPSKEARPNGKFTVVEFNADWCEVRGELAPDVYEVE</sequence>
<dbReference type="GO" id="GO:0009535">
    <property type="term" value="C:chloroplast thylakoid membrane"/>
    <property type="evidence" value="ECO:0007669"/>
    <property type="project" value="TreeGrafter"/>
</dbReference>
<dbReference type="Gramene" id="XM_028342132.1">
    <property type="protein sequence ID" value="XP_028197933.1"/>
    <property type="gene ID" value="LOC114382596"/>
</dbReference>
<feature type="region of interest" description="Disordered" evidence="1">
    <location>
        <begin position="51"/>
        <end position="75"/>
    </location>
</feature>
<name>A0A445LKE7_GLYSO</name>
<accession>A0A445LKE7</accession>